<reference evidence="1" key="2">
    <citation type="submission" date="2023-06" db="EMBL/GenBank/DDBJ databases">
        <authorList>
            <person name="Lucena T."/>
            <person name="Sun Q."/>
        </authorList>
    </citation>
    <scope>NUCLEOTIDE SEQUENCE</scope>
    <source>
        <strain evidence="1">CECT 8869</strain>
    </source>
</reference>
<dbReference type="Proteomes" id="UP001168579">
    <property type="component" value="Unassembled WGS sequence"/>
</dbReference>
<comment type="caution">
    <text evidence="1">The sequence shown here is derived from an EMBL/GenBank/DDBJ whole genome shotgun (WGS) entry which is preliminary data.</text>
</comment>
<gene>
    <name evidence="1" type="ORF">Q2T41_01830</name>
</gene>
<evidence type="ECO:0000313" key="2">
    <source>
        <dbReference type="Proteomes" id="UP001168579"/>
    </source>
</evidence>
<sequence>MKQILILIFAICLFSNCSKDDSNNDVNIRLYNVTDMDFENIIVNTTNYGNLKSNQVSEYKNFNKAYRYAYVELNIGEETYTIQPIDYVGETPLTNGNYTYQLDFVSYNEGFLDLTIILLEE</sequence>
<protein>
    <recommendedName>
        <fullName evidence="3">DUF4377 domain-containing protein</fullName>
    </recommendedName>
</protein>
<keyword evidence="2" id="KW-1185">Reference proteome</keyword>
<reference evidence="1" key="1">
    <citation type="journal article" date="2014" name="Int. J. Syst. Evol. Microbiol.">
        <title>Complete genome of a new Firmicutes species belonging to the dominant human colonic microbiota ('Ruminococcus bicirculans') reveals two chromosomes and a selective capacity to utilize plant glucans.</title>
        <authorList>
            <consortium name="NISC Comparative Sequencing Program"/>
            <person name="Wegmann U."/>
            <person name="Louis P."/>
            <person name="Goesmann A."/>
            <person name="Henrissat B."/>
            <person name="Duncan S.H."/>
            <person name="Flint H.J."/>
        </authorList>
    </citation>
    <scope>NUCLEOTIDE SEQUENCE</scope>
    <source>
        <strain evidence="1">CECT 8869</strain>
    </source>
</reference>
<dbReference type="RefSeq" id="WP_304434642.1">
    <property type="nucleotide sequence ID" value="NZ_JAUKUC010000001.1"/>
</dbReference>
<dbReference type="EMBL" id="JAUKUC010000001">
    <property type="protein sequence ID" value="MDO1511403.1"/>
    <property type="molecule type" value="Genomic_DNA"/>
</dbReference>
<evidence type="ECO:0000313" key="1">
    <source>
        <dbReference type="EMBL" id="MDO1511403.1"/>
    </source>
</evidence>
<accession>A0ABT8RKB8</accession>
<organism evidence="1 2">
    <name type="scientific">Maribacter confluentis</name>
    <dbReference type="NCBI Taxonomy" id="1656093"/>
    <lineage>
        <taxon>Bacteria</taxon>
        <taxon>Pseudomonadati</taxon>
        <taxon>Bacteroidota</taxon>
        <taxon>Flavobacteriia</taxon>
        <taxon>Flavobacteriales</taxon>
        <taxon>Flavobacteriaceae</taxon>
        <taxon>Maribacter</taxon>
    </lineage>
</organism>
<name>A0ABT8RKB8_9FLAO</name>
<evidence type="ECO:0008006" key="3">
    <source>
        <dbReference type="Google" id="ProtNLM"/>
    </source>
</evidence>
<proteinExistence type="predicted"/>